<dbReference type="InterPro" id="IPR002523">
    <property type="entry name" value="MgTranspt_CorA/ZnTranspt_ZntB"/>
</dbReference>
<evidence type="ECO:0000256" key="6">
    <source>
        <dbReference type="SAM" id="Phobius"/>
    </source>
</evidence>
<evidence type="ECO:0000256" key="3">
    <source>
        <dbReference type="ARBA" id="ARBA00022989"/>
    </source>
</evidence>
<gene>
    <name evidence="7" type="ORF">EJB05_09979</name>
</gene>
<comment type="subcellular location">
    <subcellularLocation>
        <location evidence="1">Membrane</location>
        <topology evidence="1">Multi-pass membrane protein</topology>
    </subcellularLocation>
</comment>
<proteinExistence type="predicted"/>
<comment type="caution">
    <text evidence="7">The sequence shown here is derived from an EMBL/GenBank/DDBJ whole genome shotgun (WGS) entry which is preliminary data.</text>
</comment>
<evidence type="ECO:0000256" key="2">
    <source>
        <dbReference type="ARBA" id="ARBA00022692"/>
    </source>
</evidence>
<dbReference type="AlphaFoldDB" id="A0A5J9W6E7"/>
<accession>A0A5J9W6E7</accession>
<feature type="region of interest" description="Disordered" evidence="5">
    <location>
        <begin position="53"/>
        <end position="73"/>
    </location>
</feature>
<dbReference type="PANTHER" id="PTHR47468:SF1">
    <property type="entry name" value="OS08G0130000 PROTEIN"/>
    <property type="match status" value="1"/>
</dbReference>
<evidence type="ECO:0000256" key="1">
    <source>
        <dbReference type="ARBA" id="ARBA00004141"/>
    </source>
</evidence>
<evidence type="ECO:0000256" key="4">
    <source>
        <dbReference type="ARBA" id="ARBA00023136"/>
    </source>
</evidence>
<feature type="transmembrane region" description="Helical" evidence="6">
    <location>
        <begin position="451"/>
        <end position="475"/>
    </location>
</feature>
<name>A0A5J9W6E7_9POAL</name>
<dbReference type="SUPFAM" id="SSF144083">
    <property type="entry name" value="Magnesium transport protein CorA, transmembrane region"/>
    <property type="match status" value="1"/>
</dbReference>
<dbReference type="EMBL" id="RWGY01000005">
    <property type="protein sequence ID" value="TVU43503.1"/>
    <property type="molecule type" value="Genomic_DNA"/>
</dbReference>
<feature type="transmembrane region" description="Helical" evidence="6">
    <location>
        <begin position="410"/>
        <end position="431"/>
    </location>
</feature>
<keyword evidence="3 6" id="KW-1133">Transmembrane helix</keyword>
<evidence type="ECO:0000256" key="5">
    <source>
        <dbReference type="SAM" id="MobiDB-lite"/>
    </source>
</evidence>
<sequence>LLACCDVTDKSLWLVRIATKAKRARLPRRTLMPMPMAAGEALFARGEVVGSNHLRPRRGPPIPAPSPAVGKPLPSGAVPRHSYVFDGEGGFAEAPWGLTSSGQAARPGEFTWHHVELPRDAAGANKPLHHAQALIELLCPPLTLQEILAFVATGPHCASVAGDGDSSGALLLRVSSPGPVGSAYALRLAARVTESSVVTVSVGGVPRLAFGATQASLLSEVPLGVVVAPTSLSLSDEGHGGGRAVDGGVVIEERLLESLLAMNHADGAHTDNPVPRAVSNLLVHVLGTHLDHVHDIVTRLEMDLDAIELQLDKGGHFMRKLLLDGRRFPKMHLDLQRLLQVVSHGEQVFPRVKEKCANKSWFASGDIAAIDDLIGRLRRLKENLGFITNRVTTLQASLDSWQSEQINKSLYYLSFLSIIFLPLSIVTGVFGMNVGGVPWTGQNKPENIDGFMNVMLICVVILLLLLLCFLFPSLYSHVTAWRTRRELTRSNSQNKRHLKLFKGHKEGYMRL</sequence>
<protein>
    <recommendedName>
        <fullName evidence="9">Magnesium transporter</fullName>
    </recommendedName>
</protein>
<dbReference type="PANTHER" id="PTHR47468">
    <property type="entry name" value="OS08G0130000 PROTEIN"/>
    <property type="match status" value="1"/>
</dbReference>
<evidence type="ECO:0000313" key="7">
    <source>
        <dbReference type="EMBL" id="TVU43503.1"/>
    </source>
</evidence>
<reference evidence="7 8" key="1">
    <citation type="journal article" date="2019" name="Sci. Rep.">
        <title>A high-quality genome of Eragrostis curvula grass provides insights into Poaceae evolution and supports new strategies to enhance forage quality.</title>
        <authorList>
            <person name="Carballo J."/>
            <person name="Santos B.A.C.M."/>
            <person name="Zappacosta D."/>
            <person name="Garbus I."/>
            <person name="Selva J.P."/>
            <person name="Gallo C.A."/>
            <person name="Diaz A."/>
            <person name="Albertini E."/>
            <person name="Caccamo M."/>
            <person name="Echenique V."/>
        </authorList>
    </citation>
    <scope>NUCLEOTIDE SEQUENCE [LARGE SCALE GENOMIC DNA]</scope>
    <source>
        <strain evidence="8">cv. Victoria</strain>
        <tissue evidence="7">Leaf</tissue>
    </source>
</reference>
<keyword evidence="8" id="KW-1185">Reference proteome</keyword>
<dbReference type="GO" id="GO:0016020">
    <property type="term" value="C:membrane"/>
    <property type="evidence" value="ECO:0007669"/>
    <property type="project" value="UniProtKB-SubCell"/>
</dbReference>
<dbReference type="Gene3D" id="1.20.58.340">
    <property type="entry name" value="Magnesium transport protein CorA, transmembrane region"/>
    <property type="match status" value="2"/>
</dbReference>
<evidence type="ECO:0008006" key="9">
    <source>
        <dbReference type="Google" id="ProtNLM"/>
    </source>
</evidence>
<keyword evidence="4 6" id="KW-0472">Membrane</keyword>
<dbReference type="Proteomes" id="UP000324897">
    <property type="component" value="Unassembled WGS sequence"/>
</dbReference>
<dbReference type="Pfam" id="PF01544">
    <property type="entry name" value="CorA"/>
    <property type="match status" value="1"/>
</dbReference>
<organism evidence="7 8">
    <name type="scientific">Eragrostis curvula</name>
    <name type="common">weeping love grass</name>
    <dbReference type="NCBI Taxonomy" id="38414"/>
    <lineage>
        <taxon>Eukaryota</taxon>
        <taxon>Viridiplantae</taxon>
        <taxon>Streptophyta</taxon>
        <taxon>Embryophyta</taxon>
        <taxon>Tracheophyta</taxon>
        <taxon>Spermatophyta</taxon>
        <taxon>Magnoliopsida</taxon>
        <taxon>Liliopsida</taxon>
        <taxon>Poales</taxon>
        <taxon>Poaceae</taxon>
        <taxon>PACMAD clade</taxon>
        <taxon>Chloridoideae</taxon>
        <taxon>Eragrostideae</taxon>
        <taxon>Eragrostidinae</taxon>
        <taxon>Eragrostis</taxon>
    </lineage>
</organism>
<evidence type="ECO:0000313" key="8">
    <source>
        <dbReference type="Proteomes" id="UP000324897"/>
    </source>
</evidence>
<dbReference type="OrthoDB" id="165352at2759"/>
<feature type="non-terminal residue" evidence="7">
    <location>
        <position position="1"/>
    </location>
</feature>
<keyword evidence="2 6" id="KW-0812">Transmembrane</keyword>
<dbReference type="InterPro" id="IPR045863">
    <property type="entry name" value="CorA_TM1_TM2"/>
</dbReference>
<dbReference type="GO" id="GO:0046873">
    <property type="term" value="F:metal ion transmembrane transporter activity"/>
    <property type="evidence" value="ECO:0007669"/>
    <property type="project" value="InterPro"/>
</dbReference>